<dbReference type="Proteomes" id="UP000189670">
    <property type="component" value="Unassembled WGS sequence"/>
</dbReference>
<organism evidence="1 2">
    <name type="scientific">Candidatus Magnetoglobus multicellularis str. Araruama</name>
    <dbReference type="NCBI Taxonomy" id="890399"/>
    <lineage>
        <taxon>Bacteria</taxon>
        <taxon>Pseudomonadati</taxon>
        <taxon>Thermodesulfobacteriota</taxon>
        <taxon>Desulfobacteria</taxon>
        <taxon>Desulfobacterales</taxon>
        <taxon>Desulfobacteraceae</taxon>
        <taxon>Candidatus Magnetoglobus</taxon>
    </lineage>
</organism>
<name>A0A1V1NX57_9BACT</name>
<gene>
    <name evidence="1" type="ORF">OMM_11898</name>
</gene>
<dbReference type="AlphaFoldDB" id="A0A1V1NX57"/>
<feature type="non-terminal residue" evidence="1">
    <location>
        <position position="490"/>
    </location>
</feature>
<evidence type="ECO:0000313" key="1">
    <source>
        <dbReference type="EMBL" id="ETR67153.1"/>
    </source>
</evidence>
<proteinExistence type="predicted"/>
<accession>A0A1V1NX57</accession>
<comment type="caution">
    <text evidence="1">The sequence shown here is derived from an EMBL/GenBank/DDBJ whole genome shotgun (WGS) entry which is preliminary data.</text>
</comment>
<dbReference type="EMBL" id="ATBP01001533">
    <property type="protein sequence ID" value="ETR67153.1"/>
    <property type="molecule type" value="Genomic_DNA"/>
</dbReference>
<reference evidence="2" key="1">
    <citation type="submission" date="2012-11" db="EMBL/GenBank/DDBJ databases">
        <authorList>
            <person name="Lucero-Rivera Y.E."/>
            <person name="Tovar-Ramirez D."/>
        </authorList>
    </citation>
    <scope>NUCLEOTIDE SEQUENCE [LARGE SCALE GENOMIC DNA]</scope>
    <source>
        <strain evidence="2">Araruama</strain>
    </source>
</reference>
<protein>
    <submittedName>
        <fullName evidence="1">Uncharacterized protein</fullName>
    </submittedName>
</protein>
<evidence type="ECO:0000313" key="2">
    <source>
        <dbReference type="Proteomes" id="UP000189670"/>
    </source>
</evidence>
<sequence>MILKQFESILDKIAFEIEKLETYDTDISEQMENFVQQSFEKHMGKKVEKKQKHRVSLRGEKTIVFPCSGLDEYKKLITDRKIFKETVLKNLPLSHQTGHKDNCEGDKSYTLAGFRSNDRKTIMKDNVKHDCPIRMIKCSTCKEKFSLLPSFLPREKHFSIDIIGSSVRNVLLFNSSIRSAMETLKDFCNVKSKETIFNWIRWVGRLHPAELLTRAGVTGSGYLQEDEGFEKEVELRTYSVVMVEPESMLVWHADYVDHVDEKSLIKSFEEFLKKITFKVIGVSKDKWKASTNALKKVTKRIWIGFCHRHCKKNFWDSLANYQKETGCTDQTVRELYQEFKKILDQSTSKTNLLVRLKTLEKRKECGHPILKKRIEELKENGAHYTMHNKRKGVTKTTFAVDNYLKIVKRKLRQVESFREEEMTKLTFQGMATVRNFVPFMSGAKNAHKSPFEIAGGVTYGLPWIQTMNTHNAFCLHQLLFSFFIKKPTLL</sequence>